<dbReference type="Proteomes" id="UP000245783">
    <property type="component" value="Unassembled WGS sequence"/>
</dbReference>
<name>A0A316W3J4_9BASI</name>
<dbReference type="SUPFAM" id="SSF48264">
    <property type="entry name" value="Cytochrome P450"/>
    <property type="match status" value="1"/>
</dbReference>
<evidence type="ECO:0000256" key="5">
    <source>
        <dbReference type="PIRSR" id="PIRSR602401-1"/>
    </source>
</evidence>
<dbReference type="CDD" id="cd00302">
    <property type="entry name" value="cytochrome_P450"/>
    <property type="match status" value="1"/>
</dbReference>
<dbReference type="Pfam" id="PF00067">
    <property type="entry name" value="p450"/>
    <property type="match status" value="1"/>
</dbReference>
<evidence type="ECO:0000256" key="1">
    <source>
        <dbReference type="ARBA" id="ARBA00010617"/>
    </source>
</evidence>
<dbReference type="InterPro" id="IPR002401">
    <property type="entry name" value="Cyt_P450_E_grp-I"/>
</dbReference>
<dbReference type="InterPro" id="IPR036396">
    <property type="entry name" value="Cyt_P450_sf"/>
</dbReference>
<comment type="similarity">
    <text evidence="1">Belongs to the cytochrome P450 family.</text>
</comment>
<dbReference type="GO" id="GO:0020037">
    <property type="term" value="F:heme binding"/>
    <property type="evidence" value="ECO:0007669"/>
    <property type="project" value="InterPro"/>
</dbReference>
<keyword evidence="6" id="KW-1133">Transmembrane helix</keyword>
<keyword evidence="6" id="KW-0812">Transmembrane</keyword>
<comment type="cofactor">
    <cofactor evidence="5">
        <name>heme</name>
        <dbReference type="ChEBI" id="CHEBI:30413"/>
    </cofactor>
</comment>
<dbReference type="GO" id="GO:0005506">
    <property type="term" value="F:iron ion binding"/>
    <property type="evidence" value="ECO:0007669"/>
    <property type="project" value="InterPro"/>
</dbReference>
<gene>
    <name evidence="7" type="ORF">IE81DRAFT_345694</name>
</gene>
<evidence type="ECO:0000256" key="6">
    <source>
        <dbReference type="SAM" id="Phobius"/>
    </source>
</evidence>
<dbReference type="InterPro" id="IPR050529">
    <property type="entry name" value="CYP450_sterol_14alpha_dmase"/>
</dbReference>
<keyword evidence="2 5" id="KW-0349">Heme</keyword>
<feature type="binding site" description="axial binding residue" evidence="5">
    <location>
        <position position="503"/>
    </location>
    <ligand>
        <name>heme</name>
        <dbReference type="ChEBI" id="CHEBI:30413"/>
    </ligand>
    <ligandPart>
        <name>Fe</name>
        <dbReference type="ChEBI" id="CHEBI:18248"/>
    </ligandPart>
</feature>
<dbReference type="GO" id="GO:0016705">
    <property type="term" value="F:oxidoreductase activity, acting on paired donors, with incorporation or reduction of molecular oxygen"/>
    <property type="evidence" value="ECO:0007669"/>
    <property type="project" value="InterPro"/>
</dbReference>
<keyword evidence="8" id="KW-1185">Reference proteome</keyword>
<evidence type="ECO:0000256" key="3">
    <source>
        <dbReference type="ARBA" id="ARBA00022723"/>
    </source>
</evidence>
<dbReference type="EMBL" id="KZ819361">
    <property type="protein sequence ID" value="PWN44467.1"/>
    <property type="molecule type" value="Genomic_DNA"/>
</dbReference>
<dbReference type="AlphaFoldDB" id="A0A316W3J4"/>
<keyword evidence="3 5" id="KW-0479">Metal-binding</keyword>
<dbReference type="RefSeq" id="XP_025371627.1">
    <property type="nucleotide sequence ID" value="XM_025515949.1"/>
</dbReference>
<evidence type="ECO:0000256" key="2">
    <source>
        <dbReference type="ARBA" id="ARBA00022617"/>
    </source>
</evidence>
<protein>
    <submittedName>
        <fullName evidence="7">Cytochrome P450</fullName>
    </submittedName>
</protein>
<keyword evidence="4 5" id="KW-0408">Iron</keyword>
<accession>A0A316W3J4</accession>
<dbReference type="PRINTS" id="PR00463">
    <property type="entry name" value="EP450I"/>
</dbReference>
<sequence length="567" mass="63292">MSQMVHHLSERAEAWFKSVTVSQAQQQTQSDRATALLSSLGLSLKNTTSHSPILVAALVGIVTFLTYLVFVPPRNLNGKNGVKVIGSWPFAGLGSREFFGNRYTFLSEHMTKDPRHPLQGLIKFNLTGKVVYTLGTTDVAVLKEVALHPDLSFSQGNNFLFAGIAGASQKGLIEGEMDKQERQEMKMLAAAISPQRLNSMRPALVQDAINLLDDWVGGSSGQSSTVDLQKAYYPLIFRYTVRLMGMTEYATDSASLKKLMNAFWATQLNSGFFTTVMPWLPQPRLIKRIVGAVTLWRMVKVTLDQRIKKQERFDDFAQILIDQKQSTAYISRFVIGGLMAGILNTIGTGAYTIAFVGASSSLQATCRSELIAGLRAAAAARGDDYDDLSTAEKLDRVKLEEWEAGFPTLHACFKETIRLLLTNSLNRYYPGPGRDSKGVLRDRLKIMGHEIEDDAYIIIPPSCNLHDADMFPEPWSFDPSRYQRGEGANEYTYLGWGCGRHKCTGMRFAKLETIIALSTVLLTFDIQTVDDKGKSYDLKSIPLPDLSQSHWRAPTRPMRLQVHRRKQ</sequence>
<dbReference type="Gene3D" id="1.10.630.10">
    <property type="entry name" value="Cytochrome P450"/>
    <property type="match status" value="1"/>
</dbReference>
<evidence type="ECO:0000313" key="7">
    <source>
        <dbReference type="EMBL" id="PWN44467.1"/>
    </source>
</evidence>
<feature type="transmembrane region" description="Helical" evidence="6">
    <location>
        <begin position="333"/>
        <end position="358"/>
    </location>
</feature>
<dbReference type="GO" id="GO:0004497">
    <property type="term" value="F:monooxygenase activity"/>
    <property type="evidence" value="ECO:0007669"/>
    <property type="project" value="InterPro"/>
</dbReference>
<organism evidence="7 8">
    <name type="scientific">Ceraceosorus guamensis</name>
    <dbReference type="NCBI Taxonomy" id="1522189"/>
    <lineage>
        <taxon>Eukaryota</taxon>
        <taxon>Fungi</taxon>
        <taxon>Dikarya</taxon>
        <taxon>Basidiomycota</taxon>
        <taxon>Ustilaginomycotina</taxon>
        <taxon>Exobasidiomycetes</taxon>
        <taxon>Ceraceosorales</taxon>
        <taxon>Ceraceosoraceae</taxon>
        <taxon>Ceraceosorus</taxon>
    </lineage>
</organism>
<dbReference type="PANTHER" id="PTHR24304">
    <property type="entry name" value="CYTOCHROME P450 FAMILY 7"/>
    <property type="match status" value="1"/>
</dbReference>
<dbReference type="GeneID" id="37037819"/>
<feature type="transmembrane region" description="Helical" evidence="6">
    <location>
        <begin position="53"/>
        <end position="71"/>
    </location>
</feature>
<dbReference type="OrthoDB" id="1055148at2759"/>
<keyword evidence="6" id="KW-0472">Membrane</keyword>
<dbReference type="InParanoid" id="A0A316W3J4"/>
<evidence type="ECO:0000256" key="4">
    <source>
        <dbReference type="ARBA" id="ARBA00023004"/>
    </source>
</evidence>
<dbReference type="PANTHER" id="PTHR24304:SF2">
    <property type="entry name" value="24-HYDROXYCHOLESTEROL 7-ALPHA-HYDROXYLASE"/>
    <property type="match status" value="1"/>
</dbReference>
<dbReference type="InterPro" id="IPR001128">
    <property type="entry name" value="Cyt_P450"/>
</dbReference>
<evidence type="ECO:0000313" key="8">
    <source>
        <dbReference type="Proteomes" id="UP000245783"/>
    </source>
</evidence>
<proteinExistence type="inferred from homology"/>
<reference evidence="7 8" key="1">
    <citation type="journal article" date="2018" name="Mol. Biol. Evol.">
        <title>Broad Genomic Sampling Reveals a Smut Pathogenic Ancestry of the Fungal Clade Ustilaginomycotina.</title>
        <authorList>
            <person name="Kijpornyongpan T."/>
            <person name="Mondo S.J."/>
            <person name="Barry K."/>
            <person name="Sandor L."/>
            <person name="Lee J."/>
            <person name="Lipzen A."/>
            <person name="Pangilinan J."/>
            <person name="LaButti K."/>
            <person name="Hainaut M."/>
            <person name="Henrissat B."/>
            <person name="Grigoriev I.V."/>
            <person name="Spatafora J.W."/>
            <person name="Aime M.C."/>
        </authorList>
    </citation>
    <scope>NUCLEOTIDE SEQUENCE [LARGE SCALE GENOMIC DNA]</scope>
    <source>
        <strain evidence="7 8">MCA 4658</strain>
    </source>
</reference>
<dbReference type="STRING" id="1522189.A0A316W3J4"/>